<dbReference type="EMBL" id="RHFK02000014">
    <property type="protein sequence ID" value="TWW65477.1"/>
    <property type="molecule type" value="Genomic_DNA"/>
</dbReference>
<dbReference type="Proteomes" id="UP000324091">
    <property type="component" value="Chromosome 21"/>
</dbReference>
<feature type="compositionally biased region" description="Basic and acidic residues" evidence="1">
    <location>
        <begin position="117"/>
        <end position="132"/>
    </location>
</feature>
<proteinExistence type="predicted"/>
<gene>
    <name evidence="2" type="ORF">D4764_21G0003770</name>
</gene>
<organism evidence="2 3">
    <name type="scientific">Takifugu flavidus</name>
    <name type="common">sansaifugu</name>
    <dbReference type="NCBI Taxonomy" id="433684"/>
    <lineage>
        <taxon>Eukaryota</taxon>
        <taxon>Metazoa</taxon>
        <taxon>Chordata</taxon>
        <taxon>Craniata</taxon>
        <taxon>Vertebrata</taxon>
        <taxon>Euteleostomi</taxon>
        <taxon>Actinopterygii</taxon>
        <taxon>Neopterygii</taxon>
        <taxon>Teleostei</taxon>
        <taxon>Neoteleostei</taxon>
        <taxon>Acanthomorphata</taxon>
        <taxon>Eupercaria</taxon>
        <taxon>Tetraodontiformes</taxon>
        <taxon>Tetradontoidea</taxon>
        <taxon>Tetraodontidae</taxon>
        <taxon>Takifugu</taxon>
    </lineage>
</organism>
<protein>
    <submittedName>
        <fullName evidence="2">Uncharacterized protein</fullName>
    </submittedName>
</protein>
<name>A0A5C6NIN3_9TELE</name>
<feature type="region of interest" description="Disordered" evidence="1">
    <location>
        <begin position="1"/>
        <end position="37"/>
    </location>
</feature>
<dbReference type="AlphaFoldDB" id="A0A5C6NIN3"/>
<feature type="region of interest" description="Disordered" evidence="1">
    <location>
        <begin position="168"/>
        <end position="188"/>
    </location>
</feature>
<evidence type="ECO:0000313" key="2">
    <source>
        <dbReference type="EMBL" id="TWW65477.1"/>
    </source>
</evidence>
<reference evidence="2 3" key="1">
    <citation type="submission" date="2019-04" db="EMBL/GenBank/DDBJ databases">
        <title>Chromosome genome assembly for Takifugu flavidus.</title>
        <authorList>
            <person name="Xiao S."/>
        </authorList>
    </citation>
    <scope>NUCLEOTIDE SEQUENCE [LARGE SCALE GENOMIC DNA]</scope>
    <source>
        <strain evidence="2">HTHZ2018</strain>
        <tissue evidence="2">Muscle</tissue>
    </source>
</reference>
<evidence type="ECO:0000313" key="3">
    <source>
        <dbReference type="Proteomes" id="UP000324091"/>
    </source>
</evidence>
<feature type="region of interest" description="Disordered" evidence="1">
    <location>
        <begin position="107"/>
        <end position="132"/>
    </location>
</feature>
<sequence>MTISPLSALSRLTYRSDRRDRQGTGPPRADGGEGQLRLQTAAETGGDAGGEQILRRGLVPDKLRLLAVAAGQHKGQPAPSESLKVTDQRRGIMMGIKFSISIDLLHPRSGEPSCPDVDPHPGEGQPEDKEKPGFVLPVQAHMGASRPLSRPPASPVPRHHLAAIVAENTATQSSQKEEEEGGEPTGSQMIHEVDLVLLYMNTQRVSSLGLLWAQQQQRQQRLMSYLWSCTGDTGQNVRNDQTLSD</sequence>
<evidence type="ECO:0000256" key="1">
    <source>
        <dbReference type="SAM" id="MobiDB-lite"/>
    </source>
</evidence>
<comment type="caution">
    <text evidence="2">The sequence shown here is derived from an EMBL/GenBank/DDBJ whole genome shotgun (WGS) entry which is preliminary data.</text>
</comment>
<keyword evidence="3" id="KW-1185">Reference proteome</keyword>
<accession>A0A5C6NIN3</accession>